<sequence length="224" mass="25438">MILLFLLLLVSVTAEIQNDDEYLKLISSNQQWDAEPVIQPRKPFKRLHRSYNIKLFNWTTDMEELERMNSESISIHMGTEDLAIVCKFDETNVVVRLIPAKNAEDCDQEGTIVAYCPDLNSIISLYTETFPPGDYVLTTYSSGWSSGRMNTWGGYCKKGIRYPVHIHNQTLPKMDGNETSTHGLYRNLTVRPSRRSPPTRAALSLSMGASLLSLSPLILTLFLY</sequence>
<evidence type="ECO:0000256" key="1">
    <source>
        <dbReference type="SAM" id="Phobius"/>
    </source>
</evidence>
<dbReference type="AlphaFoldDB" id="A0AAV5WVH5"/>
<protein>
    <submittedName>
        <fullName evidence="2">Uncharacterized protein</fullName>
    </submittedName>
</protein>
<organism evidence="2 3">
    <name type="scientific">Pristionchus fissidentatus</name>
    <dbReference type="NCBI Taxonomy" id="1538716"/>
    <lineage>
        <taxon>Eukaryota</taxon>
        <taxon>Metazoa</taxon>
        <taxon>Ecdysozoa</taxon>
        <taxon>Nematoda</taxon>
        <taxon>Chromadorea</taxon>
        <taxon>Rhabditida</taxon>
        <taxon>Rhabditina</taxon>
        <taxon>Diplogasteromorpha</taxon>
        <taxon>Diplogasteroidea</taxon>
        <taxon>Neodiplogasteridae</taxon>
        <taxon>Pristionchus</taxon>
    </lineage>
</organism>
<reference evidence="2" key="1">
    <citation type="submission" date="2023-10" db="EMBL/GenBank/DDBJ databases">
        <title>Genome assembly of Pristionchus species.</title>
        <authorList>
            <person name="Yoshida K."/>
            <person name="Sommer R.J."/>
        </authorList>
    </citation>
    <scope>NUCLEOTIDE SEQUENCE</scope>
    <source>
        <strain evidence="2">RS5133</strain>
    </source>
</reference>
<keyword evidence="1" id="KW-0472">Membrane</keyword>
<feature type="transmembrane region" description="Helical" evidence="1">
    <location>
        <begin position="201"/>
        <end position="223"/>
    </location>
</feature>
<dbReference type="EMBL" id="BTSY01000007">
    <property type="protein sequence ID" value="GMT36041.1"/>
    <property type="molecule type" value="Genomic_DNA"/>
</dbReference>
<keyword evidence="3" id="KW-1185">Reference proteome</keyword>
<evidence type="ECO:0000313" key="2">
    <source>
        <dbReference type="EMBL" id="GMT36041.1"/>
    </source>
</evidence>
<comment type="caution">
    <text evidence="2">The sequence shown here is derived from an EMBL/GenBank/DDBJ whole genome shotgun (WGS) entry which is preliminary data.</text>
</comment>
<accession>A0AAV5WVH5</accession>
<keyword evidence="1" id="KW-0812">Transmembrane</keyword>
<proteinExistence type="predicted"/>
<gene>
    <name evidence="2" type="ORF">PFISCL1PPCAC_27338</name>
</gene>
<name>A0AAV5WVH5_9BILA</name>
<dbReference type="Proteomes" id="UP001432322">
    <property type="component" value="Unassembled WGS sequence"/>
</dbReference>
<keyword evidence="1" id="KW-1133">Transmembrane helix</keyword>
<evidence type="ECO:0000313" key="3">
    <source>
        <dbReference type="Proteomes" id="UP001432322"/>
    </source>
</evidence>